<dbReference type="AlphaFoldDB" id="A0A2I1H1P1"/>
<accession>A0A2I1H1P1</accession>
<evidence type="ECO:0000256" key="1">
    <source>
        <dbReference type="SAM" id="MobiDB-lite"/>
    </source>
</evidence>
<dbReference type="VEuPathDB" id="FungiDB:RhiirA1_405492"/>
<sequence length="336" mass="38229">PSQQEDSNNNVNTSPLQQEGSNEVSTSPIPAEESLEDFLSNGSAPSEYILSDNETCNQQEFASRGSSKSSVTLLSPNQMQSSQESFHVQELFQVKPAEIPKKIRNVAVEVNIQSKKPIQFQNMTNEFEIAYWLAHHKSILDLAMNIRKGMMTSSTNEESSISTSPPNTLVQHSFEPVSTPSEIDQHVRYQLQEECKALFLRTRNNTAELYEELIVRVCKISKTDTRLGSLVKDIAGWFNTYRYKFHMSVIKIVNEFKTVYERAEEPYDELTEFITDDAWRQALHLHLKATDLVKLRKDDTIVTNLGAFVRQVVKSVLIAQTNNEDTQAIMMNTQLT</sequence>
<name>A0A2I1H1P1_9GLOM</name>
<dbReference type="VEuPathDB" id="FungiDB:FUN_020846"/>
<reference evidence="2 3" key="1">
    <citation type="submission" date="2015-10" db="EMBL/GenBank/DDBJ databases">
        <title>Genome analyses suggest a sexual origin of heterokaryosis in a supposedly ancient asexual fungus.</title>
        <authorList>
            <person name="Ropars J."/>
            <person name="Sedzielewska K."/>
            <person name="Noel J."/>
            <person name="Charron P."/>
            <person name="Farinelli L."/>
            <person name="Marton T."/>
            <person name="Kruger M."/>
            <person name="Pelin A."/>
            <person name="Brachmann A."/>
            <person name="Corradi N."/>
        </authorList>
    </citation>
    <scope>NUCLEOTIDE SEQUENCE [LARGE SCALE GENOMIC DNA]</scope>
    <source>
        <strain evidence="2 3">A4</strain>
    </source>
</reference>
<feature type="compositionally biased region" description="Polar residues" evidence="1">
    <location>
        <begin position="52"/>
        <end position="78"/>
    </location>
</feature>
<dbReference type="Proteomes" id="UP000234323">
    <property type="component" value="Unassembled WGS sequence"/>
</dbReference>
<gene>
    <name evidence="2" type="ORF">RhiirA4_470652</name>
</gene>
<evidence type="ECO:0000313" key="3">
    <source>
        <dbReference type="Proteomes" id="UP000234323"/>
    </source>
</evidence>
<dbReference type="VEuPathDB" id="FungiDB:RhiirFUN_005221"/>
<comment type="caution">
    <text evidence="2">The sequence shown here is derived from an EMBL/GenBank/DDBJ whole genome shotgun (WGS) entry which is preliminary data.</text>
</comment>
<feature type="compositionally biased region" description="Polar residues" evidence="1">
    <location>
        <begin position="1"/>
        <end position="28"/>
    </location>
</feature>
<feature type="non-terminal residue" evidence="2">
    <location>
        <position position="1"/>
    </location>
</feature>
<dbReference type="EMBL" id="LLXI01001271">
    <property type="protein sequence ID" value="PKY52798.1"/>
    <property type="molecule type" value="Genomic_DNA"/>
</dbReference>
<evidence type="ECO:0000313" key="2">
    <source>
        <dbReference type="EMBL" id="PKY52798.1"/>
    </source>
</evidence>
<feature type="region of interest" description="Disordered" evidence="1">
    <location>
        <begin position="1"/>
        <end position="78"/>
    </location>
</feature>
<proteinExistence type="predicted"/>
<keyword evidence="3" id="KW-1185">Reference proteome</keyword>
<protein>
    <submittedName>
        <fullName evidence="2">Uncharacterized protein</fullName>
    </submittedName>
</protein>
<organism evidence="2 3">
    <name type="scientific">Rhizophagus irregularis</name>
    <dbReference type="NCBI Taxonomy" id="588596"/>
    <lineage>
        <taxon>Eukaryota</taxon>
        <taxon>Fungi</taxon>
        <taxon>Fungi incertae sedis</taxon>
        <taxon>Mucoromycota</taxon>
        <taxon>Glomeromycotina</taxon>
        <taxon>Glomeromycetes</taxon>
        <taxon>Glomerales</taxon>
        <taxon>Glomeraceae</taxon>
        <taxon>Rhizophagus</taxon>
    </lineage>
</organism>